<gene>
    <name evidence="2" type="ORF">PCANC_17902</name>
</gene>
<dbReference type="PROSITE" id="PS50878">
    <property type="entry name" value="RT_POL"/>
    <property type="match status" value="1"/>
</dbReference>
<proteinExistence type="predicted"/>
<evidence type="ECO:0000259" key="1">
    <source>
        <dbReference type="PROSITE" id="PS50878"/>
    </source>
</evidence>
<accession>A0A2N5UDX4</accession>
<evidence type="ECO:0000313" key="3">
    <source>
        <dbReference type="Proteomes" id="UP000235388"/>
    </source>
</evidence>
<reference evidence="2 3" key="1">
    <citation type="submission" date="2017-11" db="EMBL/GenBank/DDBJ databases">
        <title>De novo assembly and phasing of dikaryotic genomes from two isolates of Puccinia coronata f. sp. avenae, the causal agent of oat crown rust.</title>
        <authorList>
            <person name="Miller M.E."/>
            <person name="Zhang Y."/>
            <person name="Omidvar V."/>
            <person name="Sperschneider J."/>
            <person name="Schwessinger B."/>
            <person name="Raley C."/>
            <person name="Palmer J.M."/>
            <person name="Garnica D."/>
            <person name="Upadhyaya N."/>
            <person name="Rathjen J."/>
            <person name="Taylor J.M."/>
            <person name="Park R.F."/>
            <person name="Dodds P.N."/>
            <person name="Hirsch C.D."/>
            <person name="Kianian S.F."/>
            <person name="Figueroa M."/>
        </authorList>
    </citation>
    <scope>NUCLEOTIDE SEQUENCE [LARGE SCALE GENOMIC DNA]</scope>
    <source>
        <strain evidence="2">12NC29</strain>
    </source>
</reference>
<dbReference type="InterPro" id="IPR043502">
    <property type="entry name" value="DNA/RNA_pol_sf"/>
</dbReference>
<sequence length="922" mass="103711">MSNHTPILTPNVSSSPVVDSQSSFVPCNEEFSPSSIVQLNCHNSRATTYSILNSEPDSVFILLLQEPWINPLTCLPPDHESWWTVYSPEHQPANLQDKHRAASYVRKTVASSNLKTLPGGSKFLNIFEVLMLDGLRLRAINLYVQPGSTTGIDQLGLWLKAHNNRQIATVMGMDSNLHHHSWNPPGYYHVHQTAKSLASLKGSKTTIDPTWANVLAARRVLLTATTSDNHGSDHQKLVTCISTTPATPTYQVVVPRAVELDKTWLRKAVQSRLPQLSPLLLQLPVDEAERQLTAHIFDAWQEQGKKTRVNHFRVKRWWDKATLDPLVKTRNKCRRLLVMHPTPENTERFNYWNGNSPSRAAGGILPLRGLDGKITSNKEDQAKLLFEGTSVVHNECDLRDIPPADNSFFVVYPAITQQEVLGVLGRLAKKKAAGPDHIPNEVLSLCAPDIADALTTLFNRCIREGVFPLAWRSATTTIIRKFNKPDYTSPGAYRPIALLSTLSKTFETVLANRLTFWAESRKALPEGHSGGRRGKGCKDAMMALTMWVRRKWREGYVVTALFLNVKSAYPSVHPWRLVHSLRQKGRPAYLWRIITAFLEDQTTCLRLADYLSAEFHIDQGLPQGCPLSVMLYILYNADLLIPKFDFDSDAVSLGFINDVVHLTAGKRLEDATRKLSALGDASLTWGKSHGAIFDSKKAQYMVFTHTRSAKSPFLFDGQMLEPQKEVKWLGIWFDEKLTFGKQHTQVRKKANNTIGQLCRIGGSRWGIREQERGLLISSVLFPRVLYSVQVWCTSANWSKVTQILGVIEYSAARFALGVLKSTPVKYLNRHRPFKPLLQAAQNRITNFFLSKLFRCSHKPSAIKQQIRMELSHPAKPFPSPVHAKLNAVCLAEAASKTLESINYVLADRPPWHPARPLELVVD</sequence>
<dbReference type="EMBL" id="PGCJ01000248">
    <property type="protein sequence ID" value="PLW35910.1"/>
    <property type="molecule type" value="Genomic_DNA"/>
</dbReference>
<dbReference type="Gene3D" id="3.60.10.10">
    <property type="entry name" value="Endonuclease/exonuclease/phosphatase"/>
    <property type="match status" value="1"/>
</dbReference>
<dbReference type="Proteomes" id="UP000235388">
    <property type="component" value="Unassembled WGS sequence"/>
</dbReference>
<dbReference type="SUPFAM" id="SSF56672">
    <property type="entry name" value="DNA/RNA polymerases"/>
    <property type="match status" value="1"/>
</dbReference>
<organism evidence="2 3">
    <name type="scientific">Puccinia coronata f. sp. avenae</name>
    <dbReference type="NCBI Taxonomy" id="200324"/>
    <lineage>
        <taxon>Eukaryota</taxon>
        <taxon>Fungi</taxon>
        <taxon>Dikarya</taxon>
        <taxon>Basidiomycota</taxon>
        <taxon>Pucciniomycotina</taxon>
        <taxon>Pucciniomycetes</taxon>
        <taxon>Pucciniales</taxon>
        <taxon>Pucciniaceae</taxon>
        <taxon>Puccinia</taxon>
    </lineage>
</organism>
<protein>
    <recommendedName>
        <fullName evidence="1">Reverse transcriptase domain-containing protein</fullName>
    </recommendedName>
</protein>
<dbReference type="STRING" id="200324.A0A2N5UDX4"/>
<dbReference type="InterPro" id="IPR036691">
    <property type="entry name" value="Endo/exonu/phosph_ase_sf"/>
</dbReference>
<name>A0A2N5UDX4_9BASI</name>
<keyword evidence="3" id="KW-1185">Reference proteome</keyword>
<dbReference type="SUPFAM" id="SSF56219">
    <property type="entry name" value="DNase I-like"/>
    <property type="match status" value="1"/>
</dbReference>
<dbReference type="OrthoDB" id="3044497at2759"/>
<dbReference type="CDD" id="cd01650">
    <property type="entry name" value="RT_nLTR_like"/>
    <property type="match status" value="1"/>
</dbReference>
<feature type="domain" description="Reverse transcriptase" evidence="1">
    <location>
        <begin position="460"/>
        <end position="733"/>
    </location>
</feature>
<comment type="caution">
    <text evidence="2">The sequence shown here is derived from an EMBL/GenBank/DDBJ whole genome shotgun (WGS) entry which is preliminary data.</text>
</comment>
<dbReference type="PANTHER" id="PTHR33481:SF1">
    <property type="entry name" value="ENDONUCLEASE_EXONUCLEASE_PHOSPHATASE DOMAIN-CONTAINING PROTEIN-RELATED"/>
    <property type="match status" value="1"/>
</dbReference>
<evidence type="ECO:0000313" key="2">
    <source>
        <dbReference type="EMBL" id="PLW35910.1"/>
    </source>
</evidence>
<dbReference type="Pfam" id="PF00078">
    <property type="entry name" value="RVT_1"/>
    <property type="match status" value="1"/>
</dbReference>
<dbReference type="PANTHER" id="PTHR33481">
    <property type="entry name" value="REVERSE TRANSCRIPTASE"/>
    <property type="match status" value="1"/>
</dbReference>
<dbReference type="InterPro" id="IPR000477">
    <property type="entry name" value="RT_dom"/>
</dbReference>
<dbReference type="AlphaFoldDB" id="A0A2N5UDX4"/>